<keyword evidence="2" id="KW-0812">Transmembrane</keyword>
<evidence type="ECO:0000256" key="2">
    <source>
        <dbReference type="SAM" id="Phobius"/>
    </source>
</evidence>
<accession>A0ABV5WYD2</accession>
<dbReference type="CDD" id="cd00838">
    <property type="entry name" value="MPP_superfamily"/>
    <property type="match status" value="1"/>
</dbReference>
<name>A0ABV5WYD2_9MICO</name>
<feature type="region of interest" description="Disordered" evidence="1">
    <location>
        <begin position="282"/>
        <end position="346"/>
    </location>
</feature>
<organism evidence="3 4">
    <name type="scientific">Brevibacterium otitidis</name>
    <dbReference type="NCBI Taxonomy" id="53364"/>
    <lineage>
        <taxon>Bacteria</taxon>
        <taxon>Bacillati</taxon>
        <taxon>Actinomycetota</taxon>
        <taxon>Actinomycetes</taxon>
        <taxon>Micrococcales</taxon>
        <taxon>Brevibacteriaceae</taxon>
        <taxon>Brevibacterium</taxon>
    </lineage>
</organism>
<keyword evidence="2" id="KW-1133">Transmembrane helix</keyword>
<evidence type="ECO:0000313" key="4">
    <source>
        <dbReference type="Proteomes" id="UP001589707"/>
    </source>
</evidence>
<evidence type="ECO:0000313" key="3">
    <source>
        <dbReference type="EMBL" id="MFB9775212.1"/>
    </source>
</evidence>
<evidence type="ECO:0000256" key="1">
    <source>
        <dbReference type="SAM" id="MobiDB-lite"/>
    </source>
</evidence>
<feature type="transmembrane region" description="Helical" evidence="2">
    <location>
        <begin position="146"/>
        <end position="166"/>
    </location>
</feature>
<reference evidence="3 4" key="1">
    <citation type="submission" date="2024-09" db="EMBL/GenBank/DDBJ databases">
        <authorList>
            <person name="Sun Q."/>
            <person name="Mori K."/>
        </authorList>
    </citation>
    <scope>NUCLEOTIDE SEQUENCE [LARGE SCALE GENOMIC DNA]</scope>
    <source>
        <strain evidence="3 4">JCM 11683</strain>
    </source>
</reference>
<dbReference type="InterPro" id="IPR029052">
    <property type="entry name" value="Metallo-depent_PP-like"/>
</dbReference>
<keyword evidence="4" id="KW-1185">Reference proteome</keyword>
<dbReference type="RefSeq" id="WP_376838137.1">
    <property type="nucleotide sequence ID" value="NZ_JBHMAU010000020.1"/>
</dbReference>
<gene>
    <name evidence="3" type="ORF">ACFFN1_02090</name>
</gene>
<keyword evidence="2" id="KW-0472">Membrane</keyword>
<dbReference type="Proteomes" id="UP001589707">
    <property type="component" value="Unassembled WGS sequence"/>
</dbReference>
<protein>
    <submittedName>
        <fullName evidence="3">Metallophosphoesterase</fullName>
    </submittedName>
</protein>
<dbReference type="EMBL" id="JBHMAU010000020">
    <property type="protein sequence ID" value="MFB9775212.1"/>
    <property type="molecule type" value="Genomic_DNA"/>
</dbReference>
<comment type="caution">
    <text evidence="3">The sequence shown here is derived from an EMBL/GenBank/DDBJ whole genome shotgun (WGS) entry which is preliminary data.</text>
</comment>
<feature type="compositionally biased region" description="Low complexity" evidence="1">
    <location>
        <begin position="304"/>
        <end position="332"/>
    </location>
</feature>
<feature type="transmembrane region" description="Helical" evidence="2">
    <location>
        <begin position="200"/>
        <end position="219"/>
    </location>
</feature>
<dbReference type="SUPFAM" id="SSF56300">
    <property type="entry name" value="Metallo-dependent phosphatases"/>
    <property type="match status" value="1"/>
</dbReference>
<proteinExistence type="predicted"/>
<sequence>MVTAERRGRRVPRAGRRMPARIVAGFRMLAAAFGLFLAAFALAAPWAVTTAHTEANFGPHEASYQMTTDGAITVDLGPIGQLVIPAEDRLPAGLGVEVTVAEIPAQSGASASTVDGLAQDAGAYASLFGDIDALVTVVRNGIIADALTRAATVAAIATLVIGAVLLSRRTRRQLEGQAADAGSAADVGSAARRDPADGPMTALVCALSAVLVAIIAVPATGPKTITPNPVFDHTPLAGSEVTGRFSGVIDEAARLVTDYYDDNETFYNTALASFDEAWVTRPASPRGTSGADLVPTPNWVIPQPAGGKAADDPGAAAEEATDGATTPTAAAESDAGHDDAQAGGVGDPPGVITVLMASDIHCNTGMSRVLARAAQLGGADVYLDGGDITMTGTTAENICIDSVHRALPQGLPRVFVKGNHDSADTAAHARELGWEVLDGRPVTAAGLTFFGLPDPRRTVFPSGDVLERGETGADFTAGVAAEACAAESIDTLVIHDPRQAAQALGAGCAGFGVSGHWHRQIGPEPFGPAVRFVNSTTGGALANALTPGPLKMPAEFSFIRYDAQSRKPIDIQVVTVDMDAQVSFSPWMPIPQPGPWAPLAEDVPTE</sequence>